<accession>A0A0A6DEC7</accession>
<sequence length="124" mass="13292">MPAFSCVLFKRFALFAVLSTASASSSAHCDFICGAGEESPLQITQFTGLLVATTVLSPFYATSEVSGLNKRVYSVEEIEAARYFLASDGMLQAAYFTSALQRYRQESPDSALNDLAVAALISAQ</sequence>
<evidence type="ECO:0000313" key="3">
    <source>
        <dbReference type="Proteomes" id="UP000030564"/>
    </source>
</evidence>
<protein>
    <recommendedName>
        <fullName evidence="4">DUF2388 domain-containing protein</fullName>
    </recommendedName>
</protein>
<organism evidence="2 3">
    <name type="scientific">Pseudomonas chlororaphis</name>
    <dbReference type="NCBI Taxonomy" id="587753"/>
    <lineage>
        <taxon>Bacteria</taxon>
        <taxon>Pseudomonadati</taxon>
        <taxon>Pseudomonadota</taxon>
        <taxon>Gammaproteobacteria</taxon>
        <taxon>Pseudomonadales</taxon>
        <taxon>Pseudomonadaceae</taxon>
        <taxon>Pseudomonas</taxon>
    </lineage>
</organism>
<dbReference type="PATRIC" id="fig|587753.9.peg.5684"/>
<dbReference type="OrthoDB" id="6882819at2"/>
<evidence type="ECO:0000313" key="2">
    <source>
        <dbReference type="EMBL" id="KHA73052.1"/>
    </source>
</evidence>
<dbReference type="AlphaFoldDB" id="A0A0A6DEC7"/>
<dbReference type="EMBL" id="JSFK01000007">
    <property type="protein sequence ID" value="KHA73052.1"/>
    <property type="molecule type" value="Genomic_DNA"/>
</dbReference>
<reference evidence="2 3" key="1">
    <citation type="submission" date="2014-10" db="EMBL/GenBank/DDBJ databases">
        <title>Draft genome sequence of Pseudomonas chlororaphis EA105.</title>
        <authorList>
            <person name="McCully L.M."/>
            <person name="Bitzer A.S."/>
            <person name="Spence C."/>
            <person name="Bais H."/>
            <person name="Silby M.W."/>
        </authorList>
    </citation>
    <scope>NUCLEOTIDE SEQUENCE [LARGE SCALE GENOMIC DNA]</scope>
    <source>
        <strain evidence="2 3">EA105</strain>
    </source>
</reference>
<comment type="caution">
    <text evidence="2">The sequence shown here is derived from an EMBL/GenBank/DDBJ whole genome shotgun (WGS) entry which is preliminary data.</text>
</comment>
<proteinExistence type="predicted"/>
<keyword evidence="1" id="KW-0732">Signal</keyword>
<feature type="signal peptide" evidence="1">
    <location>
        <begin position="1"/>
        <end position="29"/>
    </location>
</feature>
<evidence type="ECO:0000256" key="1">
    <source>
        <dbReference type="SAM" id="SignalP"/>
    </source>
</evidence>
<dbReference type="InterPro" id="IPR012661">
    <property type="entry name" value="CHP02448"/>
</dbReference>
<name>A0A0A6DEC7_9PSED</name>
<gene>
    <name evidence="2" type="ORF">NZ35_12070</name>
</gene>
<dbReference type="Proteomes" id="UP000030564">
    <property type="component" value="Unassembled WGS sequence"/>
</dbReference>
<dbReference type="Pfam" id="PF09498">
    <property type="entry name" value="DUF2388"/>
    <property type="match status" value="1"/>
</dbReference>
<feature type="chain" id="PRO_5002015472" description="DUF2388 domain-containing protein" evidence="1">
    <location>
        <begin position="30"/>
        <end position="124"/>
    </location>
</feature>
<evidence type="ECO:0008006" key="4">
    <source>
        <dbReference type="Google" id="ProtNLM"/>
    </source>
</evidence>